<keyword evidence="6" id="KW-1185">Reference proteome</keyword>
<dbReference type="Pfam" id="PF03097">
    <property type="entry name" value="BRO1"/>
    <property type="match status" value="1"/>
</dbReference>
<sequence length="450" mass="49032">MYLFELPTTGAISFSDFCIDLTPDKKLAHRLQDATQARANIRGLLKESKNVTHADKDNLKLVKLIEEYLPHLLGLMACTSHGEVGLSTEPVFSWRTTLSANLFNSSPRLSVPTFTADLGFVLLTYGFALSNLARAYVAALETYDRDHTMSEADRKSKDEQLGVAVSFLRRASGIFSYISETVLVKWEDGGAPGFKKPPDLTKEVTSALSKMSLADAQNLAIRKLLSRTSYENNIALGSPLPKSHPSPVLLAKLHLECASLYSSGLSLIKNFGASKAISDVHGDVSNDLRRYLTEEATFHGAVAKKWLGIDSGENGGSSKGGEAVAFMAWSKKELEELKDNGISVNLGKADKEQKAEFKNRVAFELNAVVNLLKHYKKLNDTVHFQPVPSQGEVQRCIPAGRLAVQVQPFVSPSPAFGPTSTVGDEHQAVRNGENTDPRPLGTYEGAGAYF</sequence>
<dbReference type="Proteomes" id="UP000054549">
    <property type="component" value="Unassembled WGS sequence"/>
</dbReference>
<evidence type="ECO:0000313" key="6">
    <source>
        <dbReference type="Proteomes" id="UP000054549"/>
    </source>
</evidence>
<feature type="region of interest" description="Disordered" evidence="3">
    <location>
        <begin position="417"/>
        <end position="450"/>
    </location>
</feature>
<feature type="compositionally biased region" description="Basic and acidic residues" evidence="3">
    <location>
        <begin position="423"/>
        <end position="436"/>
    </location>
</feature>
<evidence type="ECO:0000256" key="1">
    <source>
        <dbReference type="ARBA" id="ARBA00010997"/>
    </source>
</evidence>
<dbReference type="Gene3D" id="1.25.40.280">
    <property type="entry name" value="alix/aip1 like domains"/>
    <property type="match status" value="1"/>
</dbReference>
<accession>A0A0C2SRE2</accession>
<dbReference type="InterPro" id="IPR037505">
    <property type="entry name" value="pH-resp_palC"/>
</dbReference>
<dbReference type="HOGENOM" id="CLU_027723_0_0_1"/>
<evidence type="ECO:0000313" key="5">
    <source>
        <dbReference type="EMBL" id="KIL65880.1"/>
    </source>
</evidence>
<evidence type="ECO:0000256" key="3">
    <source>
        <dbReference type="SAM" id="MobiDB-lite"/>
    </source>
</evidence>
<dbReference type="STRING" id="946122.A0A0C2SRE2"/>
<protein>
    <recommendedName>
        <fullName evidence="2">pH-response regulator protein palC</fullName>
    </recommendedName>
</protein>
<dbReference type="InterPro" id="IPR004328">
    <property type="entry name" value="BRO1_dom"/>
</dbReference>
<dbReference type="PANTHER" id="PTHR40463">
    <property type="entry name" value="PH-RESPONSE REGULATOR PROTEIN PALC"/>
    <property type="match status" value="1"/>
</dbReference>
<dbReference type="GO" id="GO:0071467">
    <property type="term" value="P:cellular response to pH"/>
    <property type="evidence" value="ECO:0007669"/>
    <property type="project" value="InterPro"/>
</dbReference>
<organism evidence="5 6">
    <name type="scientific">Amanita muscaria (strain Koide BX008)</name>
    <dbReference type="NCBI Taxonomy" id="946122"/>
    <lineage>
        <taxon>Eukaryota</taxon>
        <taxon>Fungi</taxon>
        <taxon>Dikarya</taxon>
        <taxon>Basidiomycota</taxon>
        <taxon>Agaricomycotina</taxon>
        <taxon>Agaricomycetes</taxon>
        <taxon>Agaricomycetidae</taxon>
        <taxon>Agaricales</taxon>
        <taxon>Pluteineae</taxon>
        <taxon>Amanitaceae</taxon>
        <taxon>Amanita</taxon>
    </lineage>
</organism>
<evidence type="ECO:0000256" key="2">
    <source>
        <dbReference type="ARBA" id="ARBA00022193"/>
    </source>
</evidence>
<dbReference type="AlphaFoldDB" id="A0A0C2SRE2"/>
<dbReference type="GO" id="GO:0005886">
    <property type="term" value="C:plasma membrane"/>
    <property type="evidence" value="ECO:0007669"/>
    <property type="project" value="TreeGrafter"/>
</dbReference>
<name>A0A0C2SRE2_AMAMK</name>
<dbReference type="PROSITE" id="PS51180">
    <property type="entry name" value="BRO1"/>
    <property type="match status" value="1"/>
</dbReference>
<dbReference type="OrthoDB" id="10266451at2759"/>
<evidence type="ECO:0000259" key="4">
    <source>
        <dbReference type="PROSITE" id="PS51180"/>
    </source>
</evidence>
<dbReference type="EMBL" id="KN818239">
    <property type="protein sequence ID" value="KIL65880.1"/>
    <property type="molecule type" value="Genomic_DNA"/>
</dbReference>
<dbReference type="PANTHER" id="PTHR40463:SF1">
    <property type="entry name" value="PH-RESPONSE REGULATOR PROTEIN PALC"/>
    <property type="match status" value="1"/>
</dbReference>
<comment type="similarity">
    <text evidence="1">Belongs to the palC family.</text>
</comment>
<gene>
    <name evidence="5" type="ORF">M378DRAFT_161507</name>
</gene>
<reference evidence="5 6" key="1">
    <citation type="submission" date="2014-04" db="EMBL/GenBank/DDBJ databases">
        <title>Evolutionary Origins and Diversification of the Mycorrhizal Mutualists.</title>
        <authorList>
            <consortium name="DOE Joint Genome Institute"/>
            <consortium name="Mycorrhizal Genomics Consortium"/>
            <person name="Kohler A."/>
            <person name="Kuo A."/>
            <person name="Nagy L.G."/>
            <person name="Floudas D."/>
            <person name="Copeland A."/>
            <person name="Barry K.W."/>
            <person name="Cichocki N."/>
            <person name="Veneault-Fourrey C."/>
            <person name="LaButti K."/>
            <person name="Lindquist E.A."/>
            <person name="Lipzen A."/>
            <person name="Lundell T."/>
            <person name="Morin E."/>
            <person name="Murat C."/>
            <person name="Riley R."/>
            <person name="Ohm R."/>
            <person name="Sun H."/>
            <person name="Tunlid A."/>
            <person name="Henrissat B."/>
            <person name="Grigoriev I.V."/>
            <person name="Hibbett D.S."/>
            <person name="Martin F."/>
        </authorList>
    </citation>
    <scope>NUCLEOTIDE SEQUENCE [LARGE SCALE GENOMIC DNA]</scope>
    <source>
        <strain evidence="5 6">Koide BX008</strain>
    </source>
</reference>
<dbReference type="InterPro" id="IPR038499">
    <property type="entry name" value="BRO1_sf"/>
</dbReference>
<dbReference type="SMART" id="SM01041">
    <property type="entry name" value="BRO1"/>
    <property type="match status" value="1"/>
</dbReference>
<proteinExistence type="inferred from homology"/>
<feature type="domain" description="BRO1" evidence="4">
    <location>
        <begin position="1"/>
        <end position="450"/>
    </location>
</feature>
<dbReference type="CDD" id="cd09245">
    <property type="entry name" value="BRO1_UmRIM23-like"/>
    <property type="match status" value="1"/>
</dbReference>
<dbReference type="InParanoid" id="A0A0C2SRE2"/>